<feature type="compositionally biased region" description="Basic and acidic residues" evidence="1">
    <location>
        <begin position="90"/>
        <end position="111"/>
    </location>
</feature>
<comment type="caution">
    <text evidence="2">The sequence shown here is derived from an EMBL/GenBank/DDBJ whole genome shotgun (WGS) entry which is preliminary data.</text>
</comment>
<evidence type="ECO:0000256" key="1">
    <source>
        <dbReference type="SAM" id="MobiDB-lite"/>
    </source>
</evidence>
<name>A0AAN8JHM8_PATCE</name>
<feature type="region of interest" description="Disordered" evidence="1">
    <location>
        <begin position="189"/>
        <end position="209"/>
    </location>
</feature>
<feature type="compositionally biased region" description="Polar residues" evidence="1">
    <location>
        <begin position="80"/>
        <end position="89"/>
    </location>
</feature>
<feature type="compositionally biased region" description="Basic and acidic residues" evidence="1">
    <location>
        <begin position="56"/>
        <end position="78"/>
    </location>
</feature>
<keyword evidence="3" id="KW-1185">Reference proteome</keyword>
<organism evidence="2 3">
    <name type="scientific">Patella caerulea</name>
    <name type="common">Rayed Mediterranean limpet</name>
    <dbReference type="NCBI Taxonomy" id="87958"/>
    <lineage>
        <taxon>Eukaryota</taxon>
        <taxon>Metazoa</taxon>
        <taxon>Spiralia</taxon>
        <taxon>Lophotrochozoa</taxon>
        <taxon>Mollusca</taxon>
        <taxon>Gastropoda</taxon>
        <taxon>Patellogastropoda</taxon>
        <taxon>Patelloidea</taxon>
        <taxon>Patellidae</taxon>
        <taxon>Patella</taxon>
    </lineage>
</organism>
<evidence type="ECO:0000313" key="2">
    <source>
        <dbReference type="EMBL" id="KAK6175761.1"/>
    </source>
</evidence>
<dbReference type="Proteomes" id="UP001347796">
    <property type="component" value="Unassembled WGS sequence"/>
</dbReference>
<accession>A0AAN8JHM8</accession>
<dbReference type="EMBL" id="JAZGQO010000010">
    <property type="protein sequence ID" value="KAK6175761.1"/>
    <property type="molecule type" value="Genomic_DNA"/>
</dbReference>
<protein>
    <submittedName>
        <fullName evidence="2">Uncharacterized protein</fullName>
    </submittedName>
</protein>
<feature type="region of interest" description="Disordered" evidence="1">
    <location>
        <begin position="45"/>
        <end position="118"/>
    </location>
</feature>
<gene>
    <name evidence="2" type="ORF">SNE40_014154</name>
</gene>
<reference evidence="2 3" key="1">
    <citation type="submission" date="2024-01" db="EMBL/GenBank/DDBJ databases">
        <title>The genome of the rayed Mediterranean limpet Patella caerulea (Linnaeus, 1758).</title>
        <authorList>
            <person name="Anh-Thu Weber A."/>
            <person name="Halstead-Nussloch G."/>
        </authorList>
    </citation>
    <scope>NUCLEOTIDE SEQUENCE [LARGE SCALE GENOMIC DNA]</scope>
    <source>
        <strain evidence="2">AATW-2023a</strain>
        <tissue evidence="2">Whole specimen</tissue>
    </source>
</reference>
<dbReference type="AlphaFoldDB" id="A0AAN8JHM8"/>
<evidence type="ECO:0000313" key="3">
    <source>
        <dbReference type="Proteomes" id="UP001347796"/>
    </source>
</evidence>
<sequence length="245" mass="28765">MELALQEKVNELKLLNEQKSKLQEDCNLSRTNSMKLVNMFERKAKEANSKLQAMQEELKRSHELSNRYRDLYESERQKQRSQGVTSKSGNKTDKEEKKIAGKNNEESKRQEAPNCQSMLGHGVRVNDIIRKNECLSQEIVSLQKEVSQLRHENIDLMKRAKESMTDRDKLLHQLDTSEKARAELIKNLQKEKGQKQQLERSMTKQASDWIQRKKQVQQYEDEFRWSQVGHVSSTGEQRSRSPYKS</sequence>
<feature type="compositionally biased region" description="Basic and acidic residues" evidence="1">
    <location>
        <begin position="189"/>
        <end position="202"/>
    </location>
</feature>
<proteinExistence type="predicted"/>